<dbReference type="InParanoid" id="A0A059BT62"/>
<sequence>MHKNFPVRNEAFGSSCGQLSSTRIPQVPHSSVTHPCSFSCEALSYLFSALAFPIESPHSSGENSKKALPNILTMP</sequence>
<feature type="compositionally biased region" description="Polar residues" evidence="1">
    <location>
        <begin position="15"/>
        <end position="24"/>
    </location>
</feature>
<evidence type="ECO:0000256" key="1">
    <source>
        <dbReference type="SAM" id="MobiDB-lite"/>
    </source>
</evidence>
<feature type="region of interest" description="Disordered" evidence="1">
    <location>
        <begin position="55"/>
        <end position="75"/>
    </location>
</feature>
<reference evidence="2" key="1">
    <citation type="submission" date="2013-07" db="EMBL/GenBank/DDBJ databases">
        <title>The genome of Eucalyptus grandis.</title>
        <authorList>
            <person name="Schmutz J."/>
            <person name="Hayes R."/>
            <person name="Myburg A."/>
            <person name="Tuskan G."/>
            <person name="Grattapaglia D."/>
            <person name="Rokhsar D.S."/>
        </authorList>
    </citation>
    <scope>NUCLEOTIDE SEQUENCE</scope>
    <source>
        <tissue evidence="2">Leaf extractions</tissue>
    </source>
</reference>
<proteinExistence type="predicted"/>
<evidence type="ECO:0000313" key="2">
    <source>
        <dbReference type="EMBL" id="KCW69136.1"/>
    </source>
</evidence>
<dbReference type="EMBL" id="KK198758">
    <property type="protein sequence ID" value="KCW69136.1"/>
    <property type="molecule type" value="Genomic_DNA"/>
</dbReference>
<accession>A0A059BT62</accession>
<dbReference type="Gramene" id="KCW69136">
    <property type="protein sequence ID" value="KCW69136"/>
    <property type="gene ID" value="EUGRSUZ_F02673"/>
</dbReference>
<organism evidence="2">
    <name type="scientific">Eucalyptus grandis</name>
    <name type="common">Flooded gum</name>
    <dbReference type="NCBI Taxonomy" id="71139"/>
    <lineage>
        <taxon>Eukaryota</taxon>
        <taxon>Viridiplantae</taxon>
        <taxon>Streptophyta</taxon>
        <taxon>Embryophyta</taxon>
        <taxon>Tracheophyta</taxon>
        <taxon>Spermatophyta</taxon>
        <taxon>Magnoliopsida</taxon>
        <taxon>eudicotyledons</taxon>
        <taxon>Gunneridae</taxon>
        <taxon>Pentapetalae</taxon>
        <taxon>rosids</taxon>
        <taxon>malvids</taxon>
        <taxon>Myrtales</taxon>
        <taxon>Myrtaceae</taxon>
        <taxon>Myrtoideae</taxon>
        <taxon>Eucalypteae</taxon>
        <taxon>Eucalyptus</taxon>
    </lineage>
</organism>
<dbReference type="AlphaFoldDB" id="A0A059BT62"/>
<gene>
    <name evidence="2" type="ORF">EUGRSUZ_F02673</name>
</gene>
<feature type="region of interest" description="Disordered" evidence="1">
    <location>
        <begin position="1"/>
        <end position="24"/>
    </location>
</feature>
<name>A0A059BT62_EUCGR</name>
<protein>
    <submittedName>
        <fullName evidence="2">Uncharacterized protein</fullName>
    </submittedName>
</protein>